<name>A0A0R1UBZ3_9LACO</name>
<sequence length="149" mass="17325">MKIRKFELDDLDQVMKIWLDGNLAAHDFVPKKYWLDHFDEVREALKNADILVAEEDGQVAGFVGMQGDYLAGIFVDEKFQHRGIGKRLLDEVKQSHESFSLNVYAKNTPALNFYKKQGLESVKRQVDEFGNEDCLMAWKKENKKRITNK</sequence>
<keyword evidence="1 4" id="KW-0808">Transferase</keyword>
<dbReference type="PROSITE" id="PS51186">
    <property type="entry name" value="GNAT"/>
    <property type="match status" value="1"/>
</dbReference>
<evidence type="ECO:0000256" key="2">
    <source>
        <dbReference type="ARBA" id="ARBA00023315"/>
    </source>
</evidence>
<feature type="domain" description="N-acetyltransferase" evidence="3">
    <location>
        <begin position="1"/>
        <end position="141"/>
    </location>
</feature>
<protein>
    <submittedName>
        <fullName evidence="4">Acetyltransferase</fullName>
    </submittedName>
</protein>
<dbReference type="AlphaFoldDB" id="A0A0R1UBZ3"/>
<reference evidence="4 5" key="1">
    <citation type="journal article" date="2015" name="Genome Announc.">
        <title>Expanding the biotechnology potential of lactobacilli through comparative genomics of 213 strains and associated genera.</title>
        <authorList>
            <person name="Sun Z."/>
            <person name="Harris H.M."/>
            <person name="McCann A."/>
            <person name="Guo C."/>
            <person name="Argimon S."/>
            <person name="Zhang W."/>
            <person name="Yang X."/>
            <person name="Jeffery I.B."/>
            <person name="Cooney J.C."/>
            <person name="Kagawa T.F."/>
            <person name="Liu W."/>
            <person name="Song Y."/>
            <person name="Salvetti E."/>
            <person name="Wrobel A."/>
            <person name="Rasinkangas P."/>
            <person name="Parkhill J."/>
            <person name="Rea M.C."/>
            <person name="O'Sullivan O."/>
            <person name="Ritari J."/>
            <person name="Douillard F.P."/>
            <person name="Paul Ross R."/>
            <person name="Yang R."/>
            <person name="Briner A.E."/>
            <person name="Felis G.E."/>
            <person name="de Vos W.M."/>
            <person name="Barrangou R."/>
            <person name="Klaenhammer T.R."/>
            <person name="Caufield P.W."/>
            <person name="Cui Y."/>
            <person name="Zhang H."/>
            <person name="O'Toole P.W."/>
        </authorList>
    </citation>
    <scope>NUCLEOTIDE SEQUENCE [LARGE SCALE GENOMIC DNA]</scope>
    <source>
        <strain evidence="4 5">DSM 16043</strain>
    </source>
</reference>
<dbReference type="PATRIC" id="fig|1423763.3.peg.292"/>
<evidence type="ECO:0000256" key="1">
    <source>
        <dbReference type="ARBA" id="ARBA00022679"/>
    </source>
</evidence>
<dbReference type="SUPFAM" id="SSF55729">
    <property type="entry name" value="Acyl-CoA N-acyltransferases (Nat)"/>
    <property type="match status" value="1"/>
</dbReference>
<dbReference type="InterPro" id="IPR000182">
    <property type="entry name" value="GNAT_dom"/>
</dbReference>
<gene>
    <name evidence="4" type="ORF">FC46_GL000287</name>
</gene>
<dbReference type="STRING" id="1423763.FC46_GL000287"/>
<dbReference type="RefSeq" id="WP_057798463.1">
    <property type="nucleotide sequence ID" value="NZ_AZFM01000012.1"/>
</dbReference>
<dbReference type="EMBL" id="AZFM01000012">
    <property type="protein sequence ID" value="KRL90276.1"/>
    <property type="molecule type" value="Genomic_DNA"/>
</dbReference>
<proteinExistence type="predicted"/>
<dbReference type="GO" id="GO:0016747">
    <property type="term" value="F:acyltransferase activity, transferring groups other than amino-acyl groups"/>
    <property type="evidence" value="ECO:0007669"/>
    <property type="project" value="InterPro"/>
</dbReference>
<evidence type="ECO:0000259" key="3">
    <source>
        <dbReference type="PROSITE" id="PS51186"/>
    </source>
</evidence>
<dbReference type="Gene3D" id="3.40.630.30">
    <property type="match status" value="1"/>
</dbReference>
<evidence type="ECO:0000313" key="5">
    <source>
        <dbReference type="Proteomes" id="UP000051036"/>
    </source>
</evidence>
<dbReference type="PANTHER" id="PTHR43800">
    <property type="entry name" value="PEPTIDYL-LYSINE N-ACETYLTRANSFERASE YJAB"/>
    <property type="match status" value="1"/>
</dbReference>
<evidence type="ECO:0000313" key="4">
    <source>
        <dbReference type="EMBL" id="KRL90276.1"/>
    </source>
</evidence>
<dbReference type="CDD" id="cd04301">
    <property type="entry name" value="NAT_SF"/>
    <property type="match status" value="1"/>
</dbReference>
<keyword evidence="2" id="KW-0012">Acyltransferase</keyword>
<keyword evidence="5" id="KW-1185">Reference proteome</keyword>
<comment type="caution">
    <text evidence="4">The sequence shown here is derived from an EMBL/GenBank/DDBJ whole genome shotgun (WGS) entry which is preliminary data.</text>
</comment>
<dbReference type="Proteomes" id="UP000051036">
    <property type="component" value="Unassembled WGS sequence"/>
</dbReference>
<dbReference type="Pfam" id="PF13508">
    <property type="entry name" value="Acetyltransf_7"/>
    <property type="match status" value="1"/>
</dbReference>
<dbReference type="PANTHER" id="PTHR43800:SF1">
    <property type="entry name" value="PEPTIDYL-LYSINE N-ACETYLTRANSFERASE YJAB"/>
    <property type="match status" value="1"/>
</dbReference>
<accession>A0A0R1UBZ3</accession>
<dbReference type="InterPro" id="IPR016181">
    <property type="entry name" value="Acyl_CoA_acyltransferase"/>
</dbReference>
<dbReference type="OrthoDB" id="9789605at2"/>
<organism evidence="4 5">
    <name type="scientific">Lactobacillus kalixensis DSM 16043</name>
    <dbReference type="NCBI Taxonomy" id="1423763"/>
    <lineage>
        <taxon>Bacteria</taxon>
        <taxon>Bacillati</taxon>
        <taxon>Bacillota</taxon>
        <taxon>Bacilli</taxon>
        <taxon>Lactobacillales</taxon>
        <taxon>Lactobacillaceae</taxon>
        <taxon>Lactobacillus</taxon>
    </lineage>
</organism>